<feature type="compositionally biased region" description="Polar residues" evidence="1">
    <location>
        <begin position="1"/>
        <end position="10"/>
    </location>
</feature>
<gene>
    <name evidence="2" type="ORF">DFH94DRAFT_281808</name>
</gene>
<dbReference type="Proteomes" id="UP000759537">
    <property type="component" value="Unassembled WGS sequence"/>
</dbReference>
<protein>
    <submittedName>
        <fullName evidence="2">Uncharacterized protein</fullName>
    </submittedName>
</protein>
<accession>A0A9P5JY59</accession>
<evidence type="ECO:0000256" key="1">
    <source>
        <dbReference type="SAM" id="MobiDB-lite"/>
    </source>
</evidence>
<reference evidence="2" key="1">
    <citation type="submission" date="2019-10" db="EMBL/GenBank/DDBJ databases">
        <authorList>
            <consortium name="DOE Joint Genome Institute"/>
            <person name="Kuo A."/>
            <person name="Miyauchi S."/>
            <person name="Kiss E."/>
            <person name="Drula E."/>
            <person name="Kohler A."/>
            <person name="Sanchez-Garcia M."/>
            <person name="Andreopoulos B."/>
            <person name="Barry K.W."/>
            <person name="Bonito G."/>
            <person name="Buee M."/>
            <person name="Carver A."/>
            <person name="Chen C."/>
            <person name="Cichocki N."/>
            <person name="Clum A."/>
            <person name="Culley D."/>
            <person name="Crous P.W."/>
            <person name="Fauchery L."/>
            <person name="Girlanda M."/>
            <person name="Hayes R."/>
            <person name="Keri Z."/>
            <person name="LaButti K."/>
            <person name="Lipzen A."/>
            <person name="Lombard V."/>
            <person name="Magnuson J."/>
            <person name="Maillard F."/>
            <person name="Morin E."/>
            <person name="Murat C."/>
            <person name="Nolan M."/>
            <person name="Ohm R."/>
            <person name="Pangilinan J."/>
            <person name="Pereira M."/>
            <person name="Perotto S."/>
            <person name="Peter M."/>
            <person name="Riley R."/>
            <person name="Sitrit Y."/>
            <person name="Stielow B."/>
            <person name="Szollosi G."/>
            <person name="Zifcakova L."/>
            <person name="Stursova M."/>
            <person name="Spatafora J.W."/>
            <person name="Tedersoo L."/>
            <person name="Vaario L.-M."/>
            <person name="Yamada A."/>
            <person name="Yan M."/>
            <person name="Wang P."/>
            <person name="Xu J."/>
            <person name="Bruns T."/>
            <person name="Baldrian P."/>
            <person name="Vilgalys R."/>
            <person name="Henrissat B."/>
            <person name="Grigoriev I.V."/>
            <person name="Hibbett D."/>
            <person name="Nagy L.G."/>
            <person name="Martin F.M."/>
        </authorList>
    </citation>
    <scope>NUCLEOTIDE SEQUENCE</scope>
    <source>
        <strain evidence="2">Prilba</strain>
    </source>
</reference>
<dbReference type="AlphaFoldDB" id="A0A9P5JY59"/>
<dbReference type="OrthoDB" id="3224049at2759"/>
<feature type="region of interest" description="Disordered" evidence="1">
    <location>
        <begin position="1"/>
        <end position="26"/>
    </location>
</feature>
<organism evidence="2 3">
    <name type="scientific">Russula ochroleuca</name>
    <dbReference type="NCBI Taxonomy" id="152965"/>
    <lineage>
        <taxon>Eukaryota</taxon>
        <taxon>Fungi</taxon>
        <taxon>Dikarya</taxon>
        <taxon>Basidiomycota</taxon>
        <taxon>Agaricomycotina</taxon>
        <taxon>Agaricomycetes</taxon>
        <taxon>Russulales</taxon>
        <taxon>Russulaceae</taxon>
        <taxon>Russula</taxon>
    </lineage>
</organism>
<evidence type="ECO:0000313" key="2">
    <source>
        <dbReference type="EMBL" id="KAF8468632.1"/>
    </source>
</evidence>
<evidence type="ECO:0000313" key="3">
    <source>
        <dbReference type="Proteomes" id="UP000759537"/>
    </source>
</evidence>
<dbReference type="EMBL" id="WHVB01000031">
    <property type="protein sequence ID" value="KAF8468632.1"/>
    <property type="molecule type" value="Genomic_DNA"/>
</dbReference>
<name>A0A9P5JY59_9AGAM</name>
<keyword evidence="3" id="KW-1185">Reference proteome</keyword>
<sequence length="278" mass="31894">MNLSTTPSIRSTERIGQVATSVESHRRSPDTASIRILDDDSLLHVFYFYRPFLLGEDQSDDTRIFGGEGEWALGRWWYTLAHVCQRWRNVILGSASYLGLSLVCTKGTPVADMLAHSPPLPLLIDHYFDSHNISAEDEEGIILALKQRDRVRRVRLMMPPTNLQNLFAVMDEEYPILEYLVIWNWMDEDWTSLTPPETLQIPHLRHLTLVGFALPMRSRLLTTATGLVTLCLFMYDPSTYFHPNTLLHWLSSMPQLKVVAILFLFAVPNCDVEMQLTC</sequence>
<reference evidence="2" key="2">
    <citation type="journal article" date="2020" name="Nat. Commun.">
        <title>Large-scale genome sequencing of mycorrhizal fungi provides insights into the early evolution of symbiotic traits.</title>
        <authorList>
            <person name="Miyauchi S."/>
            <person name="Kiss E."/>
            <person name="Kuo A."/>
            <person name="Drula E."/>
            <person name="Kohler A."/>
            <person name="Sanchez-Garcia M."/>
            <person name="Morin E."/>
            <person name="Andreopoulos B."/>
            <person name="Barry K.W."/>
            <person name="Bonito G."/>
            <person name="Buee M."/>
            <person name="Carver A."/>
            <person name="Chen C."/>
            <person name="Cichocki N."/>
            <person name="Clum A."/>
            <person name="Culley D."/>
            <person name="Crous P.W."/>
            <person name="Fauchery L."/>
            <person name="Girlanda M."/>
            <person name="Hayes R.D."/>
            <person name="Keri Z."/>
            <person name="LaButti K."/>
            <person name="Lipzen A."/>
            <person name="Lombard V."/>
            <person name="Magnuson J."/>
            <person name="Maillard F."/>
            <person name="Murat C."/>
            <person name="Nolan M."/>
            <person name="Ohm R.A."/>
            <person name="Pangilinan J."/>
            <person name="Pereira M.F."/>
            <person name="Perotto S."/>
            <person name="Peter M."/>
            <person name="Pfister S."/>
            <person name="Riley R."/>
            <person name="Sitrit Y."/>
            <person name="Stielow J.B."/>
            <person name="Szollosi G."/>
            <person name="Zifcakova L."/>
            <person name="Stursova M."/>
            <person name="Spatafora J.W."/>
            <person name="Tedersoo L."/>
            <person name="Vaario L.M."/>
            <person name="Yamada A."/>
            <person name="Yan M."/>
            <person name="Wang P."/>
            <person name="Xu J."/>
            <person name="Bruns T."/>
            <person name="Baldrian P."/>
            <person name="Vilgalys R."/>
            <person name="Dunand C."/>
            <person name="Henrissat B."/>
            <person name="Grigoriev I.V."/>
            <person name="Hibbett D."/>
            <person name="Nagy L.G."/>
            <person name="Martin F.M."/>
        </authorList>
    </citation>
    <scope>NUCLEOTIDE SEQUENCE</scope>
    <source>
        <strain evidence="2">Prilba</strain>
    </source>
</reference>
<comment type="caution">
    <text evidence="2">The sequence shown here is derived from an EMBL/GenBank/DDBJ whole genome shotgun (WGS) entry which is preliminary data.</text>
</comment>
<proteinExistence type="predicted"/>